<dbReference type="Pfam" id="PF00072">
    <property type="entry name" value="Response_reg"/>
    <property type="match status" value="2"/>
</dbReference>
<feature type="modified residue" description="4-aspartylphosphate" evidence="2">
    <location>
        <position position="58"/>
    </location>
</feature>
<dbReference type="RefSeq" id="WP_151967607.1">
    <property type="nucleotide sequence ID" value="NZ_AP019860.1"/>
</dbReference>
<dbReference type="PANTHER" id="PTHR24348">
    <property type="entry name" value="SERINE/THREONINE-PROTEIN KINASE UNC-51-RELATED"/>
    <property type="match status" value="1"/>
</dbReference>
<dbReference type="KEGG" id="uam:UABAM_01759"/>
<organism evidence="7 8">
    <name type="scientific">Uabimicrobium amorphum</name>
    <dbReference type="NCBI Taxonomy" id="2596890"/>
    <lineage>
        <taxon>Bacteria</taxon>
        <taxon>Pseudomonadati</taxon>
        <taxon>Planctomycetota</taxon>
        <taxon>Candidatus Uabimicrobiia</taxon>
        <taxon>Candidatus Uabimicrobiales</taxon>
        <taxon>Candidatus Uabimicrobiaceae</taxon>
        <taxon>Candidatus Uabimicrobium</taxon>
    </lineage>
</organism>
<dbReference type="SUPFAM" id="SSF56112">
    <property type="entry name" value="Protein kinase-like (PK-like)"/>
    <property type="match status" value="1"/>
</dbReference>
<dbReference type="AlphaFoldDB" id="A0A5S9F287"/>
<feature type="domain" description="Response regulatory" evidence="5">
    <location>
        <begin position="9"/>
        <end position="124"/>
    </location>
</feature>
<gene>
    <name evidence="7" type="ORF">UABAM_01759</name>
</gene>
<keyword evidence="2" id="KW-0597">Phosphoprotein</keyword>
<dbReference type="Gene3D" id="3.40.50.2300">
    <property type="match status" value="3"/>
</dbReference>
<dbReference type="PROSITE" id="PS50011">
    <property type="entry name" value="PROTEIN_KINASE_DOM"/>
    <property type="match status" value="1"/>
</dbReference>
<evidence type="ECO:0000256" key="3">
    <source>
        <dbReference type="SAM" id="Coils"/>
    </source>
</evidence>
<dbReference type="InterPro" id="IPR001789">
    <property type="entry name" value="Sig_transdc_resp-reg_receiver"/>
</dbReference>
<dbReference type="Gene3D" id="1.10.510.10">
    <property type="entry name" value="Transferase(Phosphotransferase) domain 1"/>
    <property type="match status" value="1"/>
</dbReference>
<dbReference type="SUPFAM" id="SSF47226">
    <property type="entry name" value="Histidine-containing phosphotransfer domain, HPT domain"/>
    <property type="match status" value="1"/>
</dbReference>
<name>A0A5S9F287_UABAM</name>
<dbReference type="InterPro" id="IPR011006">
    <property type="entry name" value="CheY-like_superfamily"/>
</dbReference>
<dbReference type="GO" id="GO:0005524">
    <property type="term" value="F:ATP binding"/>
    <property type="evidence" value="ECO:0007669"/>
    <property type="project" value="InterPro"/>
</dbReference>
<feature type="domain" description="Response regulatory" evidence="5">
    <location>
        <begin position="483"/>
        <end position="598"/>
    </location>
</feature>
<dbReference type="InterPro" id="IPR036641">
    <property type="entry name" value="HPT_dom_sf"/>
</dbReference>
<dbReference type="GO" id="GO:0005737">
    <property type="term" value="C:cytoplasm"/>
    <property type="evidence" value="ECO:0007669"/>
    <property type="project" value="TreeGrafter"/>
</dbReference>
<keyword evidence="7" id="KW-0808">Transferase</keyword>
<dbReference type="Gene3D" id="3.30.200.20">
    <property type="entry name" value="Phosphorylase Kinase, domain 1"/>
    <property type="match status" value="1"/>
</dbReference>
<dbReference type="InterPro" id="IPR011009">
    <property type="entry name" value="Kinase-like_dom_sf"/>
</dbReference>
<keyword evidence="3" id="KW-0175">Coiled coil</keyword>
<sequence>MLDKKNKPQILLVDDDHDIVNYLTLVGQFINIDIAVAYNYKEAMEKISQQDFAGYIIDVNLPDGSGIQLIELIRKKFTDVQIALLSNFKNTNDAKEWKEKFAINYIVRKPVNDKELKDLFNNLIREANAVDKNDPNYLLEELKREYEASVDEKLQDIESLLKKAIIDPSVENFTELKSAVHKIAGSAGTFGFNEASNICLELDRKLQPKKNPQELSTFFAENLLTSFLPKLHKAFSSRHSNGFYIPVSLINKQIQILSSAYAEDLLPKVSQIKANWEKVKKGQQNRTMFFLVNNLAGSAGSFGFTMVSQCASQICEELDDHLSAENMDRIDDLLEKLTENTNSELKKFTTTQKASIKAPKANFSLVFSMLTNPEENYQIGAIADCSVKSFASCSDLMEELTKEIPFVLLVDKCYFKNNDFLIEIPTIKQHVPIVFVLDEHDFTFYLLAIRAGISDFLTRPLSHEKLIAKLSKFSHERIYEPFAVLIIDDDIALAENYALVLRKVGMDTKVVNDPGNVLQALNTFMPDVILTDVNMPFCSGIELAKIIRQYEYFRDIPIIFLSTDKNFDKQLAAMEQGEAFLQKPIQPQQLIAAVQKWGQQFLRKQAIKQTLRKYDEQVDETLLVHELRQERIKRKRLEEAVENLQREMDALYDMHGEDNLKTGAILQGNTGEKYTIVKTIASGGMGITYLAMREKSSEQVVIKTLAMKYQKNPKDSLRFYNESQCLVKVNHPNLVCGYDYYHGQSLCFIVMEYIKGKTVAQLIEELLIIDVALATQIIYDVAQALAYLEEQHIIHRDVKPQNIILGQKTTKLVDFGIAKTETNYQMAMTTTDIVIGTPFYLSPEQLCSKEIDSRSDIFSLGATYFHMVTGQLPFDGRTTLEVMHKRLVYSPNPQELNPDLPDNVTAIIKKMMKINASQRYSSARDLITDLEDVLKISKEKS</sequence>
<dbReference type="CDD" id="cd00088">
    <property type="entry name" value="HPT"/>
    <property type="match status" value="1"/>
</dbReference>
<feature type="domain" description="Protein kinase" evidence="4">
    <location>
        <begin position="674"/>
        <end position="934"/>
    </location>
</feature>
<proteinExistence type="predicted"/>
<dbReference type="Pfam" id="PF00069">
    <property type="entry name" value="Pkinase"/>
    <property type="match status" value="1"/>
</dbReference>
<dbReference type="InterPro" id="IPR045269">
    <property type="entry name" value="Atg1-like"/>
</dbReference>
<evidence type="ECO:0000256" key="1">
    <source>
        <dbReference type="PROSITE-ProRule" id="PRU00110"/>
    </source>
</evidence>
<dbReference type="SUPFAM" id="SSF52172">
    <property type="entry name" value="CheY-like"/>
    <property type="match status" value="3"/>
</dbReference>
<protein>
    <submittedName>
        <fullName evidence="7">Protein kinase</fullName>
    </submittedName>
</protein>
<feature type="domain" description="HPt" evidence="6">
    <location>
        <begin position="139"/>
        <end position="241"/>
    </location>
</feature>
<evidence type="ECO:0000259" key="4">
    <source>
        <dbReference type="PROSITE" id="PS50011"/>
    </source>
</evidence>
<keyword evidence="8" id="KW-1185">Reference proteome</keyword>
<feature type="modified residue" description="Phosphohistidine" evidence="1">
    <location>
        <position position="181"/>
    </location>
</feature>
<dbReference type="InterPro" id="IPR008271">
    <property type="entry name" value="Ser/Thr_kinase_AS"/>
</dbReference>
<evidence type="ECO:0000313" key="7">
    <source>
        <dbReference type="EMBL" id="BBM83407.1"/>
    </source>
</evidence>
<dbReference type="EMBL" id="AP019860">
    <property type="protein sequence ID" value="BBM83407.1"/>
    <property type="molecule type" value="Genomic_DNA"/>
</dbReference>
<evidence type="ECO:0000256" key="2">
    <source>
        <dbReference type="PROSITE-ProRule" id="PRU00169"/>
    </source>
</evidence>
<dbReference type="CDD" id="cd00156">
    <property type="entry name" value="REC"/>
    <property type="match status" value="2"/>
</dbReference>
<evidence type="ECO:0000259" key="5">
    <source>
        <dbReference type="PROSITE" id="PS50110"/>
    </source>
</evidence>
<dbReference type="InterPro" id="IPR000719">
    <property type="entry name" value="Prot_kinase_dom"/>
</dbReference>
<dbReference type="GO" id="GO:0004674">
    <property type="term" value="F:protein serine/threonine kinase activity"/>
    <property type="evidence" value="ECO:0007669"/>
    <property type="project" value="InterPro"/>
</dbReference>
<reference evidence="7 8" key="1">
    <citation type="submission" date="2019-08" db="EMBL/GenBank/DDBJ databases">
        <title>Complete genome sequence of Candidatus Uab amorphum.</title>
        <authorList>
            <person name="Shiratori T."/>
            <person name="Suzuki S."/>
            <person name="Kakizawa Y."/>
            <person name="Ishida K."/>
        </authorList>
    </citation>
    <scope>NUCLEOTIDE SEQUENCE [LARGE SCALE GENOMIC DNA]</scope>
    <source>
        <strain evidence="7 8">SRT547</strain>
    </source>
</reference>
<dbReference type="OrthoDB" id="280689at2"/>
<dbReference type="PANTHER" id="PTHR24348:SF68">
    <property type="entry name" value="SERINE_THREONINE-PROTEIN KINASE ATG1C"/>
    <property type="match status" value="1"/>
</dbReference>
<dbReference type="SMART" id="SM00448">
    <property type="entry name" value="REC"/>
    <property type="match status" value="2"/>
</dbReference>
<accession>A0A5S9F287</accession>
<dbReference type="Proteomes" id="UP000326354">
    <property type="component" value="Chromosome"/>
</dbReference>
<dbReference type="PROSITE" id="PS50110">
    <property type="entry name" value="RESPONSE_REGULATORY"/>
    <property type="match status" value="2"/>
</dbReference>
<feature type="modified residue" description="4-aspartylphosphate" evidence="2">
    <location>
        <position position="532"/>
    </location>
</feature>
<keyword evidence="7" id="KW-0418">Kinase</keyword>
<dbReference type="InterPro" id="IPR008207">
    <property type="entry name" value="Sig_transdc_His_kin_Hpt_dom"/>
</dbReference>
<dbReference type="GO" id="GO:0000160">
    <property type="term" value="P:phosphorelay signal transduction system"/>
    <property type="evidence" value="ECO:0007669"/>
    <property type="project" value="InterPro"/>
</dbReference>
<dbReference type="PROSITE" id="PS50894">
    <property type="entry name" value="HPT"/>
    <property type="match status" value="1"/>
</dbReference>
<dbReference type="PROSITE" id="PS00108">
    <property type="entry name" value="PROTEIN_KINASE_ST"/>
    <property type="match status" value="1"/>
</dbReference>
<feature type="coiled-coil region" evidence="3">
    <location>
        <begin position="627"/>
        <end position="654"/>
    </location>
</feature>
<dbReference type="CDD" id="cd14014">
    <property type="entry name" value="STKc_PknB_like"/>
    <property type="match status" value="1"/>
</dbReference>
<dbReference type="Gene3D" id="1.20.120.160">
    <property type="entry name" value="HPT domain"/>
    <property type="match status" value="1"/>
</dbReference>
<evidence type="ECO:0000313" key="8">
    <source>
        <dbReference type="Proteomes" id="UP000326354"/>
    </source>
</evidence>
<dbReference type="Pfam" id="PF01627">
    <property type="entry name" value="Hpt"/>
    <property type="match status" value="1"/>
</dbReference>
<evidence type="ECO:0000259" key="6">
    <source>
        <dbReference type="PROSITE" id="PS50894"/>
    </source>
</evidence>
<dbReference type="SMART" id="SM00220">
    <property type="entry name" value="S_TKc"/>
    <property type="match status" value="1"/>
</dbReference>